<keyword evidence="5 6" id="KW-0732">Signal</keyword>
<comment type="caution">
    <text evidence="8">The sequence shown here is derived from an EMBL/GenBank/DDBJ whole genome shotgun (WGS) entry which is preliminary data.</text>
</comment>
<keyword evidence="3" id="KW-0813">Transport</keyword>
<dbReference type="EMBL" id="WHJF01000062">
    <property type="protein sequence ID" value="NHZ64766.1"/>
    <property type="molecule type" value="Genomic_DNA"/>
</dbReference>
<evidence type="ECO:0000256" key="2">
    <source>
        <dbReference type="ARBA" id="ARBA00008814"/>
    </source>
</evidence>
<organism evidence="8 9">
    <name type="scientific">Massilia genomosp. 1</name>
    <dbReference type="NCBI Taxonomy" id="2609280"/>
    <lineage>
        <taxon>Bacteria</taxon>
        <taxon>Pseudomonadati</taxon>
        <taxon>Pseudomonadota</taxon>
        <taxon>Betaproteobacteria</taxon>
        <taxon>Burkholderiales</taxon>
        <taxon>Oxalobacteraceae</taxon>
        <taxon>Telluria group</taxon>
        <taxon>Massilia</taxon>
    </lineage>
</organism>
<dbReference type="Gene3D" id="3.40.50.1980">
    <property type="entry name" value="Nitrogenase molybdenum iron protein domain"/>
    <property type="match status" value="2"/>
</dbReference>
<dbReference type="PANTHER" id="PTHR30532">
    <property type="entry name" value="IRON III DICITRATE-BINDING PERIPLASMIC PROTEIN"/>
    <property type="match status" value="1"/>
</dbReference>
<sequence>MNTFSPLREVTFLALLALMALCAAPALAQRNIVDAANRAVTVPERPQRVVALSELDLDAVLALNIKPAGATKGRGQSAMPRYLGPAASTIPSAGNFAAPVLDLVVGMQPDLILAGGMSAPELLTQLAKIAPTVVTYQPGENWQATFRRIGTVMGKAPEADAFLADYLAKAGALRQRLGERANATVSVVRWNPQGPSYMLRDSFASLVLADLKIRRPAAQMQPGAAHSRPLSLEALAAIDADWIFVGTLSTSGPANDALAAARQSPPFRQLGAAQRKQVRAVDGSLWTSPGGPLAALAILADVDKALAAP</sequence>
<evidence type="ECO:0000313" key="9">
    <source>
        <dbReference type="Proteomes" id="UP000610594"/>
    </source>
</evidence>
<feature type="domain" description="Fe/B12 periplasmic-binding" evidence="7">
    <location>
        <begin position="48"/>
        <end position="309"/>
    </location>
</feature>
<keyword evidence="9" id="KW-1185">Reference proteome</keyword>
<dbReference type="InterPro" id="IPR051313">
    <property type="entry name" value="Bact_iron-sidero_bind"/>
</dbReference>
<dbReference type="SUPFAM" id="SSF53807">
    <property type="entry name" value="Helical backbone' metal receptor"/>
    <property type="match status" value="1"/>
</dbReference>
<name>A0ABX0MQV0_9BURK</name>
<evidence type="ECO:0000256" key="1">
    <source>
        <dbReference type="ARBA" id="ARBA00004196"/>
    </source>
</evidence>
<gene>
    <name evidence="8" type="ORF">F1735_21105</name>
</gene>
<feature type="signal peptide" evidence="6">
    <location>
        <begin position="1"/>
        <end position="28"/>
    </location>
</feature>
<protein>
    <submittedName>
        <fullName evidence="8">ABC transporter substrate-binding protein</fullName>
    </submittedName>
</protein>
<keyword evidence="4" id="KW-0408">Iron</keyword>
<evidence type="ECO:0000256" key="3">
    <source>
        <dbReference type="ARBA" id="ARBA00022448"/>
    </source>
</evidence>
<proteinExistence type="inferred from homology"/>
<comment type="subcellular location">
    <subcellularLocation>
        <location evidence="1">Cell envelope</location>
    </subcellularLocation>
</comment>
<dbReference type="InterPro" id="IPR002491">
    <property type="entry name" value="ABC_transptr_periplasmic_BD"/>
</dbReference>
<evidence type="ECO:0000313" key="8">
    <source>
        <dbReference type="EMBL" id="NHZ64766.1"/>
    </source>
</evidence>
<evidence type="ECO:0000256" key="4">
    <source>
        <dbReference type="ARBA" id="ARBA00022496"/>
    </source>
</evidence>
<keyword evidence="4" id="KW-0406">Ion transport</keyword>
<keyword evidence="4" id="KW-0410">Iron transport</keyword>
<comment type="similarity">
    <text evidence="2">Belongs to the bacterial solute-binding protein 8 family.</text>
</comment>
<evidence type="ECO:0000259" key="7">
    <source>
        <dbReference type="PROSITE" id="PS50983"/>
    </source>
</evidence>
<accession>A0ABX0MQV0</accession>
<reference evidence="8 9" key="1">
    <citation type="submission" date="2019-10" db="EMBL/GenBank/DDBJ databases">
        <title>Taxonomy of Antarctic Massilia spp.: description of Massilia rubra sp. nov., Massilia aquatica sp. nov., Massilia mucilaginosa sp. nov., Massilia frigida sp. nov. isolated from streams, lakes and regoliths.</title>
        <authorList>
            <person name="Holochova P."/>
            <person name="Sedlacek I."/>
            <person name="Kralova S."/>
            <person name="Maslanova I."/>
            <person name="Busse H.-J."/>
            <person name="Stankova E."/>
            <person name="Vrbovska V."/>
            <person name="Kovarovic V."/>
            <person name="Bartak M."/>
            <person name="Svec P."/>
            <person name="Pantucek R."/>
        </authorList>
    </citation>
    <scope>NUCLEOTIDE SEQUENCE [LARGE SCALE GENOMIC DNA]</scope>
    <source>
        <strain evidence="8 9">CCM 8694</strain>
    </source>
</reference>
<dbReference type="RefSeq" id="WP_167238787.1">
    <property type="nucleotide sequence ID" value="NZ_WHJF01000062.1"/>
</dbReference>
<dbReference type="Pfam" id="PF01497">
    <property type="entry name" value="Peripla_BP_2"/>
    <property type="match status" value="1"/>
</dbReference>
<feature type="chain" id="PRO_5046206812" evidence="6">
    <location>
        <begin position="29"/>
        <end position="309"/>
    </location>
</feature>
<dbReference type="CDD" id="cd01146">
    <property type="entry name" value="FhuD"/>
    <property type="match status" value="1"/>
</dbReference>
<evidence type="ECO:0000256" key="5">
    <source>
        <dbReference type="ARBA" id="ARBA00022729"/>
    </source>
</evidence>
<dbReference type="Proteomes" id="UP000610594">
    <property type="component" value="Unassembled WGS sequence"/>
</dbReference>
<evidence type="ECO:0000256" key="6">
    <source>
        <dbReference type="SAM" id="SignalP"/>
    </source>
</evidence>
<dbReference type="PROSITE" id="PS50983">
    <property type="entry name" value="FE_B12_PBP"/>
    <property type="match status" value="1"/>
</dbReference>
<dbReference type="PANTHER" id="PTHR30532:SF25">
    <property type="entry name" value="IRON(III) DICITRATE-BINDING PERIPLASMIC PROTEIN"/>
    <property type="match status" value="1"/>
</dbReference>